<dbReference type="Pfam" id="PF06059">
    <property type="entry name" value="DUF930"/>
    <property type="match status" value="1"/>
</dbReference>
<gene>
    <name evidence="2" type="ORF">REJC140_00375</name>
</gene>
<dbReference type="Proteomes" id="UP000606921">
    <property type="component" value="Unassembled WGS sequence"/>
</dbReference>
<reference evidence="2 3" key="1">
    <citation type="submission" date="2020-11" db="EMBL/GenBank/DDBJ databases">
        <authorList>
            <person name="Lassalle F."/>
        </authorList>
    </citation>
    <scope>NUCLEOTIDE SEQUENCE [LARGE SCALE GENOMIC DNA]</scope>
    <source>
        <strain evidence="2 3">JC140</strain>
    </source>
</reference>
<proteinExistence type="predicted"/>
<evidence type="ECO:0008006" key="4">
    <source>
        <dbReference type="Google" id="ProtNLM"/>
    </source>
</evidence>
<evidence type="ECO:0000256" key="1">
    <source>
        <dbReference type="SAM" id="MobiDB-lite"/>
    </source>
</evidence>
<dbReference type="RefSeq" id="WP_142591170.1">
    <property type="nucleotide sequence ID" value="NZ_CABFWF030000001.1"/>
</dbReference>
<keyword evidence="3" id="KW-1185">Reference proteome</keyword>
<protein>
    <recommendedName>
        <fullName evidence="4">DUF930 domain-containing protein</fullName>
    </recommendedName>
</protein>
<dbReference type="EMBL" id="CABFWF030000001">
    <property type="protein sequence ID" value="CAD7023929.1"/>
    <property type="molecule type" value="Genomic_DNA"/>
</dbReference>
<evidence type="ECO:0000313" key="2">
    <source>
        <dbReference type="EMBL" id="CAD7023929.1"/>
    </source>
</evidence>
<feature type="compositionally biased region" description="Acidic residues" evidence="1">
    <location>
        <begin position="169"/>
        <end position="188"/>
    </location>
</feature>
<evidence type="ECO:0000313" key="3">
    <source>
        <dbReference type="Proteomes" id="UP000606921"/>
    </source>
</evidence>
<feature type="compositionally biased region" description="Pro residues" evidence="1">
    <location>
        <begin position="64"/>
        <end position="84"/>
    </location>
</feature>
<sequence length="306" mass="33008">MRWGIPMSVAAHAVVAVILIFGLPIELPSPPEEEVVAVEIIEPPPEPEPEAEEEEEMPPAEEAPAPPPPAEEQPAEPPPPPPEAETPAEEEEAAAPPIPTLRPVFEFGEETTGPRNAPGGNSSKEAGQAPAEEEPDASASAPPDAPEPLTVAPQEDPETAEAASAPPETLEDATETEEQPTEEPLDELAEAKTLFSPDMTEDPVARTAMDGMPRAMRATQLCETELTEQLRNASPPQDPDFIPRSPLSEGTVLELRRTAFRAEEQWYDLSFRCEINEDATKVVSFAFSIGAPVPRSEWRRRGFPGS</sequence>
<feature type="compositionally biased region" description="Acidic residues" evidence="1">
    <location>
        <begin position="45"/>
        <end position="59"/>
    </location>
</feature>
<feature type="region of interest" description="Disordered" evidence="1">
    <location>
        <begin position="36"/>
        <end position="205"/>
    </location>
</feature>
<name>A0ABM8PDW5_9HYPH</name>
<dbReference type="InterPro" id="IPR009273">
    <property type="entry name" value="DUF930"/>
</dbReference>
<accession>A0ABM8PDW5</accession>
<comment type="caution">
    <text evidence="2">The sequence shown here is derived from an EMBL/GenBank/DDBJ whole genome shotgun (WGS) entry which is preliminary data.</text>
</comment>
<organism evidence="2 3">
    <name type="scientific">Pseudorhizobium endolithicum</name>
    <dbReference type="NCBI Taxonomy" id="1191678"/>
    <lineage>
        <taxon>Bacteria</taxon>
        <taxon>Pseudomonadati</taxon>
        <taxon>Pseudomonadota</taxon>
        <taxon>Alphaproteobacteria</taxon>
        <taxon>Hyphomicrobiales</taxon>
        <taxon>Rhizobiaceae</taxon>
        <taxon>Rhizobium/Agrobacterium group</taxon>
        <taxon>Pseudorhizobium</taxon>
    </lineage>
</organism>